<proteinExistence type="predicted"/>
<evidence type="ECO:0000313" key="2">
    <source>
        <dbReference type="EMBL" id="CAI5794643.1"/>
    </source>
</evidence>
<keyword evidence="1" id="KW-0472">Membrane</keyword>
<protein>
    <submittedName>
        <fullName evidence="2">Uncharacterized protein</fullName>
    </submittedName>
</protein>
<dbReference type="AlphaFoldDB" id="A0AA35LER4"/>
<keyword evidence="1" id="KW-1133">Transmembrane helix</keyword>
<keyword evidence="3" id="KW-1185">Reference proteome</keyword>
<evidence type="ECO:0000313" key="3">
    <source>
        <dbReference type="Proteomes" id="UP001178461"/>
    </source>
</evidence>
<gene>
    <name evidence="2" type="ORF">PODLI_1B017656</name>
</gene>
<dbReference type="Proteomes" id="UP001178461">
    <property type="component" value="Chromosome 15"/>
</dbReference>
<organism evidence="2 3">
    <name type="scientific">Podarcis lilfordi</name>
    <name type="common">Lilford's wall lizard</name>
    <dbReference type="NCBI Taxonomy" id="74358"/>
    <lineage>
        <taxon>Eukaryota</taxon>
        <taxon>Metazoa</taxon>
        <taxon>Chordata</taxon>
        <taxon>Craniata</taxon>
        <taxon>Vertebrata</taxon>
        <taxon>Euteleostomi</taxon>
        <taxon>Lepidosauria</taxon>
        <taxon>Squamata</taxon>
        <taxon>Bifurcata</taxon>
        <taxon>Unidentata</taxon>
        <taxon>Episquamata</taxon>
        <taxon>Laterata</taxon>
        <taxon>Lacertibaenia</taxon>
        <taxon>Lacertidae</taxon>
        <taxon>Podarcis</taxon>
    </lineage>
</organism>
<keyword evidence="1" id="KW-0812">Transmembrane</keyword>
<name>A0AA35LER4_9SAUR</name>
<reference evidence="2" key="1">
    <citation type="submission" date="2022-12" db="EMBL/GenBank/DDBJ databases">
        <authorList>
            <person name="Alioto T."/>
            <person name="Alioto T."/>
            <person name="Gomez Garrido J."/>
        </authorList>
    </citation>
    <scope>NUCLEOTIDE SEQUENCE</scope>
</reference>
<accession>A0AA35LER4</accession>
<feature type="transmembrane region" description="Helical" evidence="1">
    <location>
        <begin position="59"/>
        <end position="79"/>
    </location>
</feature>
<dbReference type="EMBL" id="OX395141">
    <property type="protein sequence ID" value="CAI5794643.1"/>
    <property type="molecule type" value="Genomic_DNA"/>
</dbReference>
<evidence type="ECO:0000256" key="1">
    <source>
        <dbReference type="SAM" id="Phobius"/>
    </source>
</evidence>
<sequence>MLRESRRELHFAAALPRLFKLHSSYSPRISSVVFRIVEDCLWIHVRAIRSTSAKRPRGLWRPGWTSAIFGTTFVTLAVLP</sequence>